<feature type="signal peptide" evidence="4">
    <location>
        <begin position="1"/>
        <end position="21"/>
    </location>
</feature>
<dbReference type="Proteomes" id="UP000001555">
    <property type="component" value="Unassembled WGS sequence"/>
</dbReference>
<gene>
    <name evidence="5" type="ORF">IscW_ISCW006365</name>
</gene>
<dbReference type="EMBL" id="ABJB010529009">
    <property type="status" value="NOT_ANNOTATED_CDS"/>
    <property type="molecule type" value="Genomic_DNA"/>
</dbReference>
<evidence type="ECO:0000256" key="4">
    <source>
        <dbReference type="SAM" id="SignalP"/>
    </source>
</evidence>
<protein>
    <submittedName>
        <fullName evidence="5 6">Secreted salivary gland peptide, putative</fullName>
    </submittedName>
</protein>
<evidence type="ECO:0000313" key="6">
    <source>
        <dbReference type="EnsemblMetazoa" id="ISCW006365-PA"/>
    </source>
</evidence>
<dbReference type="CDD" id="cd23501">
    <property type="entry name" value="TSLPI_Salp14_NTD"/>
    <property type="match status" value="1"/>
</dbReference>
<dbReference type="InterPro" id="IPR011694">
    <property type="entry name" value="Ixonnexin-like"/>
</dbReference>
<evidence type="ECO:0000256" key="2">
    <source>
        <dbReference type="ARBA" id="ARBA00022525"/>
    </source>
</evidence>
<reference evidence="6" key="2">
    <citation type="submission" date="2020-05" db="UniProtKB">
        <authorList>
            <consortium name="EnsemblMetazoa"/>
        </authorList>
    </citation>
    <scope>IDENTIFICATION</scope>
    <source>
        <strain evidence="6">wikel</strain>
    </source>
</reference>
<dbReference type="EMBL" id="ABJB010508002">
    <property type="status" value="NOT_ANNOTATED_CDS"/>
    <property type="molecule type" value="Genomic_DNA"/>
</dbReference>
<dbReference type="GO" id="GO:0005576">
    <property type="term" value="C:extracellular region"/>
    <property type="evidence" value="ECO:0007669"/>
    <property type="project" value="UniProtKB-SubCell"/>
</dbReference>
<name>B7PLQ9_IXOSC</name>
<feature type="compositionally biased region" description="Basic residues" evidence="3">
    <location>
        <begin position="104"/>
        <end position="136"/>
    </location>
</feature>
<reference evidence="5 7" key="1">
    <citation type="submission" date="2008-03" db="EMBL/GenBank/DDBJ databases">
        <title>Annotation of Ixodes scapularis.</title>
        <authorList>
            <consortium name="Ixodes scapularis Genome Project Consortium"/>
            <person name="Caler E."/>
            <person name="Hannick L.I."/>
            <person name="Bidwell S."/>
            <person name="Joardar V."/>
            <person name="Thiagarajan M."/>
            <person name="Amedeo P."/>
            <person name="Galinsky K.J."/>
            <person name="Schobel S."/>
            <person name="Inman J."/>
            <person name="Hostetler J."/>
            <person name="Miller J."/>
            <person name="Hammond M."/>
            <person name="Megy K."/>
            <person name="Lawson D."/>
            <person name="Kodira C."/>
            <person name="Sutton G."/>
            <person name="Meyer J."/>
            <person name="Hill C.A."/>
            <person name="Birren B."/>
            <person name="Nene V."/>
            <person name="Collins F."/>
            <person name="Alarcon-Chaidez F."/>
            <person name="Wikel S."/>
            <person name="Strausberg R."/>
        </authorList>
    </citation>
    <scope>NUCLEOTIDE SEQUENCE [LARGE SCALE GENOMIC DNA]</scope>
    <source>
        <strain evidence="7">Wikel</strain>
        <strain evidence="5">Wikel colony</strain>
    </source>
</reference>
<sequence>MRAAVLTCALVGLFIVEEASSKCPDIERRPQDTNCNYYCRNRADDGWEEGFLLDGQMCNYAAENDGVCQEGICYKATVPSPTEPSHPVDYPDDPSDGDPGTPKPPKKKKKKSSKTKTKKPKKSKDKNPKKTKKPKKNPKDDTGDDGPGFDWTQ</sequence>
<accession>B7PLQ9</accession>
<feature type="chain" id="PRO_5010826213" evidence="4">
    <location>
        <begin position="22"/>
        <end position="153"/>
    </location>
</feature>
<keyword evidence="2" id="KW-0964">Secreted</keyword>
<evidence type="ECO:0000313" key="7">
    <source>
        <dbReference type="Proteomes" id="UP000001555"/>
    </source>
</evidence>
<dbReference type="PaxDb" id="6945-B7PLQ9"/>
<keyword evidence="7" id="KW-1185">Reference proteome</keyword>
<proteinExistence type="predicted"/>
<dbReference type="HOGENOM" id="CLU_1715273_0_0_1"/>
<evidence type="ECO:0000256" key="3">
    <source>
        <dbReference type="SAM" id="MobiDB-lite"/>
    </source>
</evidence>
<dbReference type="InParanoid" id="B7PLQ9"/>
<dbReference type="VEuPathDB" id="VectorBase:ISCP_007088"/>
<keyword evidence="4" id="KW-0732">Signal</keyword>
<dbReference type="VEuPathDB" id="VectorBase:ISCW006365"/>
<dbReference type="Pfam" id="PF07771">
    <property type="entry name" value="TSGP1"/>
    <property type="match status" value="1"/>
</dbReference>
<dbReference type="EMBL" id="ABJB010784721">
    <property type="status" value="NOT_ANNOTATED_CDS"/>
    <property type="molecule type" value="Genomic_DNA"/>
</dbReference>
<dbReference type="EnsemblMetazoa" id="ISCW006365-RA">
    <property type="protein sequence ID" value="ISCW006365-PA"/>
    <property type="gene ID" value="ISCW006365"/>
</dbReference>
<evidence type="ECO:0000256" key="1">
    <source>
        <dbReference type="ARBA" id="ARBA00004613"/>
    </source>
</evidence>
<feature type="region of interest" description="Disordered" evidence="3">
    <location>
        <begin position="76"/>
        <end position="153"/>
    </location>
</feature>
<organism>
    <name type="scientific">Ixodes scapularis</name>
    <name type="common">Black-legged tick</name>
    <name type="synonym">Deer tick</name>
    <dbReference type="NCBI Taxonomy" id="6945"/>
    <lineage>
        <taxon>Eukaryota</taxon>
        <taxon>Metazoa</taxon>
        <taxon>Ecdysozoa</taxon>
        <taxon>Arthropoda</taxon>
        <taxon>Chelicerata</taxon>
        <taxon>Arachnida</taxon>
        <taxon>Acari</taxon>
        <taxon>Parasitiformes</taxon>
        <taxon>Ixodida</taxon>
        <taxon>Ixodoidea</taxon>
        <taxon>Ixodidae</taxon>
        <taxon>Ixodinae</taxon>
        <taxon>Ixodes</taxon>
    </lineage>
</organism>
<evidence type="ECO:0000313" key="5">
    <source>
        <dbReference type="EMBL" id="EEC07531.1"/>
    </source>
</evidence>
<dbReference type="AlphaFoldDB" id="B7PLQ9"/>
<comment type="subcellular location">
    <subcellularLocation>
        <location evidence="1">Secreted</location>
    </subcellularLocation>
</comment>
<dbReference type="EMBL" id="DS742013">
    <property type="protein sequence ID" value="EEC07531.1"/>
    <property type="molecule type" value="Genomic_DNA"/>
</dbReference>